<proteinExistence type="predicted"/>
<name>A0A1I0I2F2_9RHOB</name>
<dbReference type="Proteomes" id="UP000199180">
    <property type="component" value="Unassembled WGS sequence"/>
</dbReference>
<gene>
    <name evidence="1" type="ORF">SAMN04489858_1143</name>
</gene>
<protein>
    <submittedName>
        <fullName evidence="1">Uncharacterized protein</fullName>
    </submittedName>
</protein>
<keyword evidence="2" id="KW-1185">Reference proteome</keyword>
<evidence type="ECO:0000313" key="1">
    <source>
        <dbReference type="EMBL" id="SET90656.1"/>
    </source>
</evidence>
<reference evidence="1 2" key="1">
    <citation type="submission" date="2016-10" db="EMBL/GenBank/DDBJ databases">
        <authorList>
            <person name="de Groot N.N."/>
        </authorList>
    </citation>
    <scope>NUCLEOTIDE SEQUENCE [LARGE SCALE GENOMIC DNA]</scope>
    <source>
        <strain evidence="1 2">DSM 17862</strain>
    </source>
</reference>
<organism evidence="1 2">
    <name type="scientific">Paracoccus homiensis</name>
    <dbReference type="NCBI Taxonomy" id="364199"/>
    <lineage>
        <taxon>Bacteria</taxon>
        <taxon>Pseudomonadati</taxon>
        <taxon>Pseudomonadota</taxon>
        <taxon>Alphaproteobacteria</taxon>
        <taxon>Rhodobacterales</taxon>
        <taxon>Paracoccaceae</taxon>
        <taxon>Paracoccus</taxon>
    </lineage>
</organism>
<dbReference type="AlphaFoldDB" id="A0A1I0I2F2"/>
<accession>A0A1I0I2F2</accession>
<dbReference type="EMBL" id="FOHO01000014">
    <property type="protein sequence ID" value="SET90656.1"/>
    <property type="molecule type" value="Genomic_DNA"/>
</dbReference>
<sequence>MTNWKQVASQSGGANSQRAFADIAAQWALARYAVLGDCGDPVTTMIHTSTPVTDWYRGRSFESREYGSTSETEFTALAGFADILIAAPGTLRADIGRFERIAEAMGCDSDTRRAMEGNMRAYFDGRLPVFRSGL</sequence>
<evidence type="ECO:0000313" key="2">
    <source>
        <dbReference type="Proteomes" id="UP000199180"/>
    </source>
</evidence>